<comment type="caution">
    <text evidence="2">The sequence shown here is derived from an EMBL/GenBank/DDBJ whole genome shotgun (WGS) entry which is preliminary data.</text>
</comment>
<protein>
    <recommendedName>
        <fullName evidence="1">Fungal-type protein kinase domain-containing protein</fullName>
    </recommendedName>
</protein>
<evidence type="ECO:0000313" key="2">
    <source>
        <dbReference type="EMBL" id="KAJ7205315.1"/>
    </source>
</evidence>
<dbReference type="PANTHER" id="PTHR38248:SF2">
    <property type="entry name" value="FUNK1 11"/>
    <property type="match status" value="1"/>
</dbReference>
<evidence type="ECO:0000313" key="3">
    <source>
        <dbReference type="Proteomes" id="UP001219525"/>
    </source>
</evidence>
<dbReference type="PANTHER" id="PTHR38248">
    <property type="entry name" value="FUNK1 6"/>
    <property type="match status" value="1"/>
</dbReference>
<dbReference type="SUPFAM" id="SSF56112">
    <property type="entry name" value="Protein kinase-like (PK-like)"/>
    <property type="match status" value="1"/>
</dbReference>
<accession>A0AAD6V8D6</accession>
<dbReference type="Pfam" id="PF17667">
    <property type="entry name" value="Pkinase_fungal"/>
    <property type="match status" value="2"/>
</dbReference>
<dbReference type="EMBL" id="JARJCW010000044">
    <property type="protein sequence ID" value="KAJ7205315.1"/>
    <property type="molecule type" value="Genomic_DNA"/>
</dbReference>
<sequence length="456" mass="52159">WIWYYDREGCIQTTGIDFTQDLPRLIVLLFAFQRFELKHWGFHPDLDVLAREIHRPNLSLELLQKFLTEDAPASGNSDLSINATINLEDAKSVRLDFRTRRPIHRRHGLCGRATQVFSVSKILKTGDDLPIEAERFILKAYWPDVARLPEHKVIEAAYNACSQDPDVVNHLPYVFGSRDDEEFDTALIRTALEIEPSSRGRVLRLIVFEELYRLQDQPTSEIGMTMTLQAIKCHYALWTKDIHHTDISLDNIMVRHRRKTLRLGVVNDWDLASTPASSPGILERTGTIPFMHPELLTVDYWEGRVPRLYVHDNSSFIWVLAFLFLRYNKGNIIDAPTLPLDNLLTNDFELARMIKKDILIRKFVSGPDAQKEWAVVLELFKWTVLVGVERDVARLNVNDNPEKLAEVLSADDAPDVYKSFWRVLKNAAETNDLQYIVDMVPGVEGNPSSVAGEGGG</sequence>
<evidence type="ECO:0000259" key="1">
    <source>
        <dbReference type="Pfam" id="PF17667"/>
    </source>
</evidence>
<proteinExistence type="predicted"/>
<gene>
    <name evidence="2" type="ORF">GGX14DRAFT_368095</name>
</gene>
<keyword evidence="3" id="KW-1185">Reference proteome</keyword>
<dbReference type="InterPro" id="IPR011009">
    <property type="entry name" value="Kinase-like_dom_sf"/>
</dbReference>
<feature type="non-terminal residue" evidence="2">
    <location>
        <position position="1"/>
    </location>
</feature>
<feature type="domain" description="Fungal-type protein kinase" evidence="1">
    <location>
        <begin position="228"/>
        <end position="322"/>
    </location>
</feature>
<reference evidence="2" key="1">
    <citation type="submission" date="2023-03" db="EMBL/GenBank/DDBJ databases">
        <title>Massive genome expansion in bonnet fungi (Mycena s.s.) driven by repeated elements and novel gene families across ecological guilds.</title>
        <authorList>
            <consortium name="Lawrence Berkeley National Laboratory"/>
            <person name="Harder C.B."/>
            <person name="Miyauchi S."/>
            <person name="Viragh M."/>
            <person name="Kuo A."/>
            <person name="Thoen E."/>
            <person name="Andreopoulos B."/>
            <person name="Lu D."/>
            <person name="Skrede I."/>
            <person name="Drula E."/>
            <person name="Henrissat B."/>
            <person name="Morin E."/>
            <person name="Kohler A."/>
            <person name="Barry K."/>
            <person name="LaButti K."/>
            <person name="Morin E."/>
            <person name="Salamov A."/>
            <person name="Lipzen A."/>
            <person name="Mereny Z."/>
            <person name="Hegedus B."/>
            <person name="Baldrian P."/>
            <person name="Stursova M."/>
            <person name="Weitz H."/>
            <person name="Taylor A."/>
            <person name="Grigoriev I.V."/>
            <person name="Nagy L.G."/>
            <person name="Martin F."/>
            <person name="Kauserud H."/>
        </authorList>
    </citation>
    <scope>NUCLEOTIDE SEQUENCE</scope>
    <source>
        <strain evidence="2">9144</strain>
    </source>
</reference>
<dbReference type="Proteomes" id="UP001219525">
    <property type="component" value="Unassembled WGS sequence"/>
</dbReference>
<feature type="domain" description="Fungal-type protein kinase" evidence="1">
    <location>
        <begin position="2"/>
        <end position="162"/>
    </location>
</feature>
<organism evidence="2 3">
    <name type="scientific">Mycena pura</name>
    <dbReference type="NCBI Taxonomy" id="153505"/>
    <lineage>
        <taxon>Eukaryota</taxon>
        <taxon>Fungi</taxon>
        <taxon>Dikarya</taxon>
        <taxon>Basidiomycota</taxon>
        <taxon>Agaricomycotina</taxon>
        <taxon>Agaricomycetes</taxon>
        <taxon>Agaricomycetidae</taxon>
        <taxon>Agaricales</taxon>
        <taxon>Marasmiineae</taxon>
        <taxon>Mycenaceae</taxon>
        <taxon>Mycena</taxon>
    </lineage>
</organism>
<name>A0AAD6V8D6_9AGAR</name>
<dbReference type="Gene3D" id="1.10.510.10">
    <property type="entry name" value="Transferase(Phosphotransferase) domain 1"/>
    <property type="match status" value="1"/>
</dbReference>
<dbReference type="AlphaFoldDB" id="A0AAD6V8D6"/>
<dbReference type="InterPro" id="IPR040976">
    <property type="entry name" value="Pkinase_fungal"/>
</dbReference>